<protein>
    <submittedName>
        <fullName evidence="1">Uncharacterized protein</fullName>
    </submittedName>
</protein>
<proteinExistence type="predicted"/>
<sequence length="215" mass="23726">MKSALKMKLKVITTLTVSLFLVSLIAVATPVKAAEPSRRLMIDIMAKGDDADILGATSSVIGRIEFDKVTSELLGQVEFHIKIYDESGEKVYSMKGKLKDATVTILPPWYCEVRYVWWLNLWSVMGDGMIKTTDTDLTIDYRGQLITLPNTGGKYVPATITMMVSPNGDYMVETPGGDIYGSAGGWAWAGIMGFEEIEMFGGVTALTKYMEKWVP</sequence>
<accession>X1GZA2</accession>
<organism evidence="1">
    <name type="scientific">marine sediment metagenome</name>
    <dbReference type="NCBI Taxonomy" id="412755"/>
    <lineage>
        <taxon>unclassified sequences</taxon>
        <taxon>metagenomes</taxon>
        <taxon>ecological metagenomes</taxon>
    </lineage>
</organism>
<dbReference type="EMBL" id="BARU01032929">
    <property type="protein sequence ID" value="GAH62457.1"/>
    <property type="molecule type" value="Genomic_DNA"/>
</dbReference>
<gene>
    <name evidence="1" type="ORF">S03H2_51862</name>
</gene>
<dbReference type="AlphaFoldDB" id="X1GZA2"/>
<reference evidence="1" key="1">
    <citation type="journal article" date="2014" name="Front. Microbiol.">
        <title>High frequency of phylogenetically diverse reductive dehalogenase-homologous genes in deep subseafloor sedimentary metagenomes.</title>
        <authorList>
            <person name="Kawai M."/>
            <person name="Futagami T."/>
            <person name="Toyoda A."/>
            <person name="Takaki Y."/>
            <person name="Nishi S."/>
            <person name="Hori S."/>
            <person name="Arai W."/>
            <person name="Tsubouchi T."/>
            <person name="Morono Y."/>
            <person name="Uchiyama I."/>
            <person name="Ito T."/>
            <person name="Fujiyama A."/>
            <person name="Inagaki F."/>
            <person name="Takami H."/>
        </authorList>
    </citation>
    <scope>NUCLEOTIDE SEQUENCE</scope>
    <source>
        <strain evidence="1">Expedition CK06-06</strain>
    </source>
</reference>
<comment type="caution">
    <text evidence="1">The sequence shown here is derived from an EMBL/GenBank/DDBJ whole genome shotgun (WGS) entry which is preliminary data.</text>
</comment>
<name>X1GZA2_9ZZZZ</name>
<evidence type="ECO:0000313" key="1">
    <source>
        <dbReference type="EMBL" id="GAH62457.1"/>
    </source>
</evidence>